<accession>A0ABR2KI55</accession>
<evidence type="ECO:0000313" key="1">
    <source>
        <dbReference type="EMBL" id="KAK8890493.1"/>
    </source>
</evidence>
<dbReference type="EMBL" id="JAPFFF010000005">
    <property type="protein sequence ID" value="KAK8890493.1"/>
    <property type="molecule type" value="Genomic_DNA"/>
</dbReference>
<protein>
    <submittedName>
        <fullName evidence="1">Uncharacterized protein</fullName>
    </submittedName>
</protein>
<comment type="caution">
    <text evidence="1">The sequence shown here is derived from an EMBL/GenBank/DDBJ whole genome shotgun (WGS) entry which is preliminary data.</text>
</comment>
<evidence type="ECO:0000313" key="2">
    <source>
        <dbReference type="Proteomes" id="UP001470230"/>
    </source>
</evidence>
<proteinExistence type="predicted"/>
<sequence length="441" mass="50546">MLPILETQSQKSFVEASYPHNSDIHNKLDDDMKSIVNSIDANTNRNALTNLNRKDLFQYFANHISDFIDLALNDTKSLYSKKAFLILSNGPPIVTDAITKDFTFFLKVTELLQNPSNEIDPCAISRIAIIFQSIIFKSEQFSIDSIGFLTQLLPYIEENAVFELFHTIFTTKKQLKNMQNLLSTINIDAFILDELENSSVNTSYSGFFSYLKVYNLLKIISDGLKNKILQKSFQNMRVLGILSHLLKEVKESLLLNEIWASIALISDSNLVVKMKDIFAEAMKVISQQFDTLHPYHIYIFDFLSVVVDKNASMFSAGQKKQICQIFQNLCLRFSNSTHLLSSMFNFIRKSLHTREFAQRVLDSYITFLIELGRSEKRTAAAANALIFLADLDQMKSSSYMISKSLTSNRKYILFYNSFFKNYLDNLPKPYGGNVQRYSLAK</sequence>
<keyword evidence="2" id="KW-1185">Reference proteome</keyword>
<reference evidence="1 2" key="1">
    <citation type="submission" date="2024-04" db="EMBL/GenBank/DDBJ databases">
        <title>Tritrichomonas musculus Genome.</title>
        <authorList>
            <person name="Alves-Ferreira E."/>
            <person name="Grigg M."/>
            <person name="Lorenzi H."/>
            <person name="Galac M."/>
        </authorList>
    </citation>
    <scope>NUCLEOTIDE SEQUENCE [LARGE SCALE GENOMIC DNA]</scope>
    <source>
        <strain evidence="1 2">EAF2021</strain>
    </source>
</reference>
<name>A0ABR2KI55_9EUKA</name>
<dbReference type="Proteomes" id="UP001470230">
    <property type="component" value="Unassembled WGS sequence"/>
</dbReference>
<organism evidence="1 2">
    <name type="scientific">Tritrichomonas musculus</name>
    <dbReference type="NCBI Taxonomy" id="1915356"/>
    <lineage>
        <taxon>Eukaryota</taxon>
        <taxon>Metamonada</taxon>
        <taxon>Parabasalia</taxon>
        <taxon>Tritrichomonadida</taxon>
        <taxon>Tritrichomonadidae</taxon>
        <taxon>Tritrichomonas</taxon>
    </lineage>
</organism>
<gene>
    <name evidence="1" type="ORF">M9Y10_035269</name>
</gene>